<sequence length="243" mass="26482">MTEQTVFITGIASGLGEKVADLSLAQGHRVYGCDNNKDKIRDFEARHANQKVEVFFCDVSDFPALEKVFQTVCEKAGRIDSLVNNAGMYLGKPLSTYDDALIERAIDVNLKAPMKLSLWYADHVRKNGDRGSIVNIASVAGEVGSSDAVYGSVKAGVIGLTKSNAMNYAPEIRVNCVSPGLIEDTDIAREIPEYRYAEYKRQELLDGGLNCESVAGVVNFLISNNARSMTGAIIRSDNGCYPR</sequence>
<dbReference type="GO" id="GO:0016491">
    <property type="term" value="F:oxidoreductase activity"/>
    <property type="evidence" value="ECO:0007669"/>
    <property type="project" value="UniProtKB-KW"/>
</dbReference>
<dbReference type="PANTHER" id="PTHR43477">
    <property type="entry name" value="DIHYDROANTICAPSIN 7-DEHYDROGENASE"/>
    <property type="match status" value="1"/>
</dbReference>
<dbReference type="Proteomes" id="UP000198417">
    <property type="component" value="Unassembled WGS sequence"/>
</dbReference>
<evidence type="ECO:0000313" key="4">
    <source>
        <dbReference type="Proteomes" id="UP000198417"/>
    </source>
</evidence>
<accession>A0A238YT95</accession>
<dbReference type="InterPro" id="IPR036291">
    <property type="entry name" value="NAD(P)-bd_dom_sf"/>
</dbReference>
<dbReference type="PRINTS" id="PR00080">
    <property type="entry name" value="SDRFAMILY"/>
</dbReference>
<dbReference type="InterPro" id="IPR002347">
    <property type="entry name" value="SDR_fam"/>
</dbReference>
<dbReference type="SUPFAM" id="SSF51735">
    <property type="entry name" value="NAD(P)-binding Rossmann-fold domains"/>
    <property type="match status" value="1"/>
</dbReference>
<evidence type="ECO:0000256" key="2">
    <source>
        <dbReference type="ARBA" id="ARBA00023002"/>
    </source>
</evidence>
<evidence type="ECO:0000313" key="3">
    <source>
        <dbReference type="EMBL" id="SNR74357.1"/>
    </source>
</evidence>
<reference evidence="3 4" key="1">
    <citation type="submission" date="2017-06" db="EMBL/GenBank/DDBJ databases">
        <authorList>
            <person name="Kim H.J."/>
            <person name="Triplett B.A."/>
        </authorList>
    </citation>
    <scope>NUCLEOTIDE SEQUENCE [LARGE SCALE GENOMIC DNA]</scope>
    <source>
        <strain evidence="3 4">DSM 29052</strain>
    </source>
</reference>
<name>A0A238YT95_9RHOB</name>
<dbReference type="InterPro" id="IPR051122">
    <property type="entry name" value="SDR_DHRS6-like"/>
</dbReference>
<dbReference type="AlphaFoldDB" id="A0A238YT95"/>
<comment type="similarity">
    <text evidence="1">Belongs to the short-chain dehydrogenases/reductases (SDR) family.</text>
</comment>
<dbReference type="Gene3D" id="3.40.50.720">
    <property type="entry name" value="NAD(P)-binding Rossmann-like Domain"/>
    <property type="match status" value="1"/>
</dbReference>
<gene>
    <name evidence="3" type="ORF">SAMN06265370_1206</name>
</gene>
<dbReference type="Pfam" id="PF13561">
    <property type="entry name" value="adh_short_C2"/>
    <property type="match status" value="1"/>
</dbReference>
<protein>
    <submittedName>
        <fullName evidence="3">3-oxoacyl-[acyl-carrier protein] reductase</fullName>
    </submittedName>
</protein>
<dbReference type="PRINTS" id="PR00081">
    <property type="entry name" value="GDHRDH"/>
</dbReference>
<evidence type="ECO:0000256" key="1">
    <source>
        <dbReference type="ARBA" id="ARBA00006484"/>
    </source>
</evidence>
<dbReference type="CDD" id="cd05233">
    <property type="entry name" value="SDR_c"/>
    <property type="match status" value="1"/>
</dbReference>
<dbReference type="PANTHER" id="PTHR43477:SF1">
    <property type="entry name" value="DIHYDROANTICAPSIN 7-DEHYDROGENASE"/>
    <property type="match status" value="1"/>
</dbReference>
<dbReference type="OrthoDB" id="9779623at2"/>
<keyword evidence="4" id="KW-1185">Reference proteome</keyword>
<dbReference type="RefSeq" id="WP_089272901.1">
    <property type="nucleotide sequence ID" value="NZ_FZNN01000020.1"/>
</dbReference>
<dbReference type="EMBL" id="FZNN01000020">
    <property type="protein sequence ID" value="SNR74357.1"/>
    <property type="molecule type" value="Genomic_DNA"/>
</dbReference>
<organism evidence="3 4">
    <name type="scientific">Puniceibacterium sediminis</name>
    <dbReference type="NCBI Taxonomy" id="1608407"/>
    <lineage>
        <taxon>Bacteria</taxon>
        <taxon>Pseudomonadati</taxon>
        <taxon>Pseudomonadota</taxon>
        <taxon>Alphaproteobacteria</taxon>
        <taxon>Rhodobacterales</taxon>
        <taxon>Paracoccaceae</taxon>
        <taxon>Puniceibacterium</taxon>
    </lineage>
</organism>
<keyword evidence="2" id="KW-0560">Oxidoreductase</keyword>
<proteinExistence type="inferred from homology"/>